<keyword evidence="1" id="KW-1133">Transmembrane helix</keyword>
<accession>A0ABU5FSB9</accession>
<feature type="transmembrane region" description="Helical" evidence="1">
    <location>
        <begin position="147"/>
        <end position="164"/>
    </location>
</feature>
<feature type="transmembrane region" description="Helical" evidence="1">
    <location>
        <begin position="478"/>
        <end position="494"/>
    </location>
</feature>
<feature type="transmembrane region" description="Helical" evidence="1">
    <location>
        <begin position="410"/>
        <end position="428"/>
    </location>
</feature>
<keyword evidence="1" id="KW-0472">Membrane</keyword>
<feature type="transmembrane region" description="Helical" evidence="1">
    <location>
        <begin position="500"/>
        <end position="517"/>
    </location>
</feature>
<evidence type="ECO:0000313" key="2">
    <source>
        <dbReference type="EMBL" id="MDY4337318.1"/>
    </source>
</evidence>
<dbReference type="NCBIfam" id="NF047589">
    <property type="entry name" value="GlcsyltransPgfM1Strep"/>
    <property type="match status" value="1"/>
</dbReference>
<feature type="transmembrane region" description="Helical" evidence="1">
    <location>
        <begin position="89"/>
        <end position="108"/>
    </location>
</feature>
<feature type="transmembrane region" description="Helical" evidence="1">
    <location>
        <begin position="947"/>
        <end position="965"/>
    </location>
</feature>
<protein>
    <submittedName>
        <fullName evidence="2">YfhO family protein</fullName>
    </submittedName>
</protein>
<evidence type="ECO:0000313" key="3">
    <source>
        <dbReference type="Proteomes" id="UP001272345"/>
    </source>
</evidence>
<name>A0ABU5FSB9_9STRE</name>
<evidence type="ECO:0000256" key="1">
    <source>
        <dbReference type="SAM" id="Phobius"/>
    </source>
</evidence>
<reference evidence="2 3" key="1">
    <citation type="submission" date="2023-11" db="EMBL/GenBank/DDBJ databases">
        <title>Streptococcus wuxiensis sp. nov., Streptococcus jiangnanensis sp. nov., Streptococcus fermentans sp. nov., three novel members of the genus Streptococcus isolated from breast milk.</title>
        <authorList>
            <person name="Zhou Y."/>
            <person name="Yang B."/>
        </authorList>
    </citation>
    <scope>NUCLEOTIDE SEQUENCE [LARGE SCALE GENOMIC DNA]</scope>
    <source>
        <strain evidence="2 3">21WXBC0057M1</strain>
    </source>
</reference>
<dbReference type="EMBL" id="JAXHDO010000002">
    <property type="protein sequence ID" value="MDY4337318.1"/>
    <property type="molecule type" value="Genomic_DNA"/>
</dbReference>
<keyword evidence="3" id="KW-1185">Reference proteome</keyword>
<dbReference type="InterPro" id="IPR018580">
    <property type="entry name" value="Uncharacterised_YfhO"/>
</dbReference>
<dbReference type="PANTHER" id="PTHR38454">
    <property type="entry name" value="INTEGRAL MEMBRANE PROTEIN-RELATED"/>
    <property type="match status" value="1"/>
</dbReference>
<dbReference type="Proteomes" id="UP001272345">
    <property type="component" value="Unassembled WGS sequence"/>
</dbReference>
<feature type="transmembrane region" description="Helical" evidence="1">
    <location>
        <begin position="20"/>
        <end position="38"/>
    </location>
</feature>
<comment type="caution">
    <text evidence="2">The sequence shown here is derived from an EMBL/GenBank/DDBJ whole genome shotgun (WGS) entry which is preliminary data.</text>
</comment>
<feature type="transmembrane region" description="Helical" evidence="1">
    <location>
        <begin position="378"/>
        <end position="398"/>
    </location>
</feature>
<dbReference type="Pfam" id="PF09586">
    <property type="entry name" value="YfhO"/>
    <property type="match status" value="1"/>
</dbReference>
<organism evidence="2 3">
    <name type="scientific">Streptococcus wuxiensis</name>
    <dbReference type="NCBI Taxonomy" id="3095078"/>
    <lineage>
        <taxon>Bacteria</taxon>
        <taxon>Bacillati</taxon>
        <taxon>Bacillota</taxon>
        <taxon>Bacilli</taxon>
        <taxon>Lactobacillales</taxon>
        <taxon>Streptococcaceae</taxon>
        <taxon>Streptococcus</taxon>
    </lineage>
</organism>
<feature type="transmembrane region" description="Helical" evidence="1">
    <location>
        <begin position="348"/>
        <end position="366"/>
    </location>
</feature>
<keyword evidence="1" id="KW-0812">Transmembrane</keyword>
<feature type="transmembrane region" description="Helical" evidence="1">
    <location>
        <begin position="524"/>
        <end position="542"/>
    </location>
</feature>
<proteinExistence type="predicted"/>
<feature type="transmembrane region" description="Helical" evidence="1">
    <location>
        <begin position="253"/>
        <end position="275"/>
    </location>
</feature>
<feature type="transmembrane region" description="Helical" evidence="1">
    <location>
        <begin position="114"/>
        <end position="135"/>
    </location>
</feature>
<feature type="transmembrane region" description="Helical" evidence="1">
    <location>
        <begin position="170"/>
        <end position="186"/>
    </location>
</feature>
<feature type="transmembrane region" description="Helical" evidence="1">
    <location>
        <begin position="319"/>
        <end position="336"/>
    </location>
</feature>
<dbReference type="PANTHER" id="PTHR38454:SF1">
    <property type="entry name" value="INTEGRAL MEMBRANE PROTEIN"/>
    <property type="match status" value="1"/>
</dbReference>
<dbReference type="RefSeq" id="WP_320693692.1">
    <property type="nucleotide sequence ID" value="NZ_JAXHDO010000002.1"/>
</dbReference>
<feature type="transmembrane region" description="Helical" evidence="1">
    <location>
        <begin position="448"/>
        <end position="466"/>
    </location>
</feature>
<sequence>MNKWLMQLQELKEKHPKALLYTISTLLPMTIMLVVWFFMGSYPFGNKSLMAVDFGQQYISFFGLLKHAVLTGDLSSLTYSFTKSLGGDMIGVLGYYLMSPFNIFYILIPFKHYGLAVFLTIWLRYGAIGLSFSHFLIKRYKGAESRVWLVPLFATAYALSGMLVSYQMNVIFYDAMIMLPLVIVYLEELLDGGRPYRYAFILGLTVFLQFYMGYMISIFIVLYSCYYVSPRLSIQGTLKQKLKHFLSPLVKTFAFSVIGVATASVLIVPVFYNLLESKGQVGDAMKFSFAFQINPVDILSKLAIGGFDTASGWSAGPNLPNIYIGALGFLGFILYFTSKQVAKERRWAAGAVTLVFFISFVNEFVSKIWHMGQNPAGFFFRFSWLFSFFMLVLAYQVVKGQVEISRRGKLLSVVLLVLSAIYLYTKKFTYLPKTQPEALTQFLSKNVLVFWVLLIAITAACSYLYWSRSRKAPQVKKMVLLIAGAVVLLLGILLQTGYFLTQVVLTLLVYLAVIFLLRTRMTRLAILAVSALTIFELGYNAYLSQVTFGYADVDKFVDATVSVKQVTDDVQKQADQPFYRIATTFAYSKTVPSLVSYPGLSTFSSSLERTTMDQFAFMGDQGINAATEYENGTPLTDALYGVRYYMDVKDLDPTEKEAHPERMYFTRFASRFDMQRYFTQKVYEDERYIVYENPNSFPLAYGTNDLVRNINFGRNNAIQNQNIILNSMEGVKKGEENYLDYFKPLAYGDVETENLTEENVDKEKGTAVYKRVDSSKDAIVRYRITPRTNLTYYFFVPASLNSEKDYSVLLNGKWFTHSKRNTQRQLWQIADNAENQESVLEFRFKTDKVDLSNAGVYRAEISQIQSALEKRKEQGLQVEKFSNTHIVGSVNITDDSKYMMTSIPYSEGWKVKVDGKDVPVTKAWNSFISFPINSGQHKVEFVFSQKGRITGAVLTLISLATLYIIRRDYKKDDKNQLKESQDAPSAE</sequence>
<feature type="transmembrane region" description="Helical" evidence="1">
    <location>
        <begin position="198"/>
        <end position="223"/>
    </location>
</feature>
<gene>
    <name evidence="2" type="ORF">SPC83_04130</name>
</gene>